<keyword evidence="1" id="KW-0472">Membrane</keyword>
<organism evidence="2 3">
    <name type="scientific">Dictyostelium firmibasis</name>
    <dbReference type="NCBI Taxonomy" id="79012"/>
    <lineage>
        <taxon>Eukaryota</taxon>
        <taxon>Amoebozoa</taxon>
        <taxon>Evosea</taxon>
        <taxon>Eumycetozoa</taxon>
        <taxon>Dictyostelia</taxon>
        <taxon>Dictyosteliales</taxon>
        <taxon>Dictyosteliaceae</taxon>
        <taxon>Dictyostelium</taxon>
    </lineage>
</organism>
<dbReference type="EMBL" id="JAVFKY010000002">
    <property type="protein sequence ID" value="KAK5580351.1"/>
    <property type="molecule type" value="Genomic_DNA"/>
</dbReference>
<accession>A0AAN7YUA5</accession>
<evidence type="ECO:0000313" key="3">
    <source>
        <dbReference type="Proteomes" id="UP001344447"/>
    </source>
</evidence>
<protein>
    <submittedName>
        <fullName evidence="2">Uncharacterized protein</fullName>
    </submittedName>
</protein>
<feature type="transmembrane region" description="Helical" evidence="1">
    <location>
        <begin position="187"/>
        <end position="210"/>
    </location>
</feature>
<evidence type="ECO:0000256" key="1">
    <source>
        <dbReference type="SAM" id="Phobius"/>
    </source>
</evidence>
<dbReference type="InterPro" id="IPR040291">
    <property type="entry name" value="DDB_G0287341-like"/>
</dbReference>
<keyword evidence="1" id="KW-0812">Transmembrane</keyword>
<comment type="caution">
    <text evidence="2">The sequence shown here is derived from an EMBL/GenBank/DDBJ whole genome shotgun (WGS) entry which is preliminary data.</text>
</comment>
<name>A0AAN7YUA5_9MYCE</name>
<sequence>MRKFSIISILIFMATFALLTVSYSKSWAHINFLAEYSDGSTKWIPYIEWYPLNAKDILNDVTVKFSDDSETWSVMGFKLNSFIQISNASLSFAILAWVVSLVMIILSIADTLEVKLPPIGKFLGFAVFLFSLLSFLIYLGAPAAKRKDCDAQRPDCDNLNFAPNKFFGTFTTSTNNDSYEFKYGPSSGWNCIVIACSVSLVGSIFNIFFFNHQNV</sequence>
<proteinExistence type="predicted"/>
<gene>
    <name evidence="2" type="ORF">RB653_000367</name>
</gene>
<keyword evidence="3" id="KW-1185">Reference proteome</keyword>
<dbReference type="PANTHER" id="PTHR35202">
    <property type="entry name" value="TRANSMEMBRANE PROTEIN-RELATED"/>
    <property type="match status" value="1"/>
</dbReference>
<feature type="transmembrane region" description="Helical" evidence="1">
    <location>
        <begin position="122"/>
        <end position="141"/>
    </location>
</feature>
<evidence type="ECO:0000313" key="2">
    <source>
        <dbReference type="EMBL" id="KAK5580351.1"/>
    </source>
</evidence>
<keyword evidence="1" id="KW-1133">Transmembrane helix</keyword>
<feature type="transmembrane region" description="Helical" evidence="1">
    <location>
        <begin position="88"/>
        <end position="110"/>
    </location>
</feature>
<dbReference type="Proteomes" id="UP001344447">
    <property type="component" value="Unassembled WGS sequence"/>
</dbReference>
<reference evidence="2 3" key="1">
    <citation type="submission" date="2023-11" db="EMBL/GenBank/DDBJ databases">
        <title>Dfirmibasis_genome.</title>
        <authorList>
            <person name="Edelbroek B."/>
            <person name="Kjellin J."/>
            <person name="Jerlstrom-Hultqvist J."/>
            <person name="Soderbom F."/>
        </authorList>
    </citation>
    <scope>NUCLEOTIDE SEQUENCE [LARGE SCALE GENOMIC DNA]</scope>
    <source>
        <strain evidence="2 3">TNS-C-14</strain>
    </source>
</reference>
<dbReference type="PANTHER" id="PTHR35202:SF4">
    <property type="entry name" value="DUF4199 DOMAIN-CONTAINING PROTEIN"/>
    <property type="match status" value="1"/>
</dbReference>
<dbReference type="AlphaFoldDB" id="A0AAN7YUA5"/>